<keyword evidence="3" id="KW-0472">Membrane</keyword>
<name>A0A327X3A7_9GAMM</name>
<evidence type="ECO:0000313" key="8">
    <source>
        <dbReference type="Proteomes" id="UP000249203"/>
    </source>
</evidence>
<dbReference type="NCBIfam" id="TIGR00254">
    <property type="entry name" value="GGDEF"/>
    <property type="match status" value="1"/>
</dbReference>
<evidence type="ECO:0000256" key="4">
    <source>
        <dbReference type="SAM" id="SignalP"/>
    </source>
</evidence>
<dbReference type="AlphaFoldDB" id="A0A327X3A7"/>
<keyword evidence="9" id="KW-1185">Reference proteome</keyword>
<protein>
    <recommendedName>
        <fullName evidence="1">diguanylate cyclase</fullName>
        <ecNumber evidence="1">2.7.7.65</ecNumber>
    </recommendedName>
</protein>
<evidence type="ECO:0000313" key="9">
    <source>
        <dbReference type="Proteomes" id="UP000287865"/>
    </source>
</evidence>
<accession>A0A327X3A7</accession>
<dbReference type="Pfam" id="PF00990">
    <property type="entry name" value="GGDEF"/>
    <property type="match status" value="1"/>
</dbReference>
<feature type="signal peptide" evidence="4">
    <location>
        <begin position="1"/>
        <end position="25"/>
    </location>
</feature>
<feature type="transmembrane region" description="Helical" evidence="3">
    <location>
        <begin position="239"/>
        <end position="257"/>
    </location>
</feature>
<feature type="transmembrane region" description="Helical" evidence="3">
    <location>
        <begin position="328"/>
        <end position="347"/>
    </location>
</feature>
<feature type="transmembrane region" description="Helical" evidence="3">
    <location>
        <begin position="176"/>
        <end position="196"/>
    </location>
</feature>
<reference evidence="7 9" key="1">
    <citation type="journal article" date="2018" name="Front. Microbiol.">
        <title>Genome-Based Analysis Reveals the Taxonomy and Diversity of the Family Idiomarinaceae.</title>
        <authorList>
            <person name="Liu Y."/>
            <person name="Lai Q."/>
            <person name="Shao Z."/>
        </authorList>
    </citation>
    <scope>NUCLEOTIDE SEQUENCE [LARGE SCALE GENOMIC DNA]</scope>
    <source>
        <strain evidence="7 9">CF12-14</strain>
    </source>
</reference>
<dbReference type="Gene3D" id="3.30.70.270">
    <property type="match status" value="1"/>
</dbReference>
<dbReference type="PANTHER" id="PTHR45138:SF9">
    <property type="entry name" value="DIGUANYLATE CYCLASE DGCM-RELATED"/>
    <property type="match status" value="1"/>
</dbReference>
<comment type="caution">
    <text evidence="6">The sequence shown here is derived from an EMBL/GenBank/DDBJ whole genome shotgun (WGS) entry which is preliminary data.</text>
</comment>
<feature type="transmembrane region" description="Helical" evidence="3">
    <location>
        <begin position="208"/>
        <end position="227"/>
    </location>
</feature>
<dbReference type="InterPro" id="IPR050469">
    <property type="entry name" value="Diguanylate_Cyclase"/>
</dbReference>
<dbReference type="EMBL" id="QLMD01000002">
    <property type="protein sequence ID" value="RAK00806.1"/>
    <property type="molecule type" value="Genomic_DNA"/>
</dbReference>
<dbReference type="EMBL" id="PIPK01000003">
    <property type="protein sequence ID" value="RUO27202.1"/>
    <property type="molecule type" value="Genomic_DNA"/>
</dbReference>
<gene>
    <name evidence="6" type="ORF">B0I24_102234</name>
    <name evidence="7" type="ORF">CWE07_04405</name>
</gene>
<dbReference type="SMART" id="SM00267">
    <property type="entry name" value="GGDEF"/>
    <property type="match status" value="1"/>
</dbReference>
<keyword evidence="3" id="KW-0812">Transmembrane</keyword>
<reference evidence="6 8" key="2">
    <citation type="submission" date="2018-06" db="EMBL/GenBank/DDBJ databases">
        <title>Genomic Encyclopedia of Type Strains, Phase III (KMG-III): the genomes of soil and plant-associated and newly described type strains.</title>
        <authorList>
            <person name="Whitman W."/>
        </authorList>
    </citation>
    <scope>NUCLEOTIDE SEQUENCE [LARGE SCALE GENOMIC DNA]</scope>
    <source>
        <strain evidence="6 8">CGMCC 1.15366</strain>
    </source>
</reference>
<dbReference type="GO" id="GO:0052621">
    <property type="term" value="F:diguanylate cyclase activity"/>
    <property type="evidence" value="ECO:0007669"/>
    <property type="project" value="UniProtKB-EC"/>
</dbReference>
<comment type="catalytic activity">
    <reaction evidence="2">
        <text>2 GTP = 3',3'-c-di-GMP + 2 diphosphate</text>
        <dbReference type="Rhea" id="RHEA:24898"/>
        <dbReference type="ChEBI" id="CHEBI:33019"/>
        <dbReference type="ChEBI" id="CHEBI:37565"/>
        <dbReference type="ChEBI" id="CHEBI:58805"/>
        <dbReference type="EC" id="2.7.7.65"/>
    </reaction>
</comment>
<dbReference type="SUPFAM" id="SSF55073">
    <property type="entry name" value="Nucleotide cyclase"/>
    <property type="match status" value="1"/>
</dbReference>
<feature type="domain" description="GGDEF" evidence="5">
    <location>
        <begin position="394"/>
        <end position="524"/>
    </location>
</feature>
<dbReference type="RefSeq" id="WP_111568586.1">
    <property type="nucleotide sequence ID" value="NZ_PIPK01000003.1"/>
</dbReference>
<evidence type="ECO:0000256" key="1">
    <source>
        <dbReference type="ARBA" id="ARBA00012528"/>
    </source>
</evidence>
<evidence type="ECO:0000256" key="2">
    <source>
        <dbReference type="ARBA" id="ARBA00034247"/>
    </source>
</evidence>
<proteinExistence type="predicted"/>
<dbReference type="Proteomes" id="UP000287865">
    <property type="component" value="Unassembled WGS sequence"/>
</dbReference>
<evidence type="ECO:0000313" key="6">
    <source>
        <dbReference type="EMBL" id="RAK00806.1"/>
    </source>
</evidence>
<dbReference type="InterPro" id="IPR011623">
    <property type="entry name" value="7TMR_DISM_rcpt_extracell_dom1"/>
</dbReference>
<keyword evidence="3" id="KW-1133">Transmembrane helix</keyword>
<feature type="transmembrane region" description="Helical" evidence="3">
    <location>
        <begin position="264"/>
        <end position="287"/>
    </location>
</feature>
<feature type="transmembrane region" description="Helical" evidence="3">
    <location>
        <begin position="299"/>
        <end position="322"/>
    </location>
</feature>
<dbReference type="PANTHER" id="PTHR45138">
    <property type="entry name" value="REGULATORY COMPONENTS OF SENSORY TRANSDUCTION SYSTEM"/>
    <property type="match status" value="1"/>
</dbReference>
<dbReference type="EC" id="2.7.7.65" evidence="1"/>
<dbReference type="Proteomes" id="UP000249203">
    <property type="component" value="Unassembled WGS sequence"/>
</dbReference>
<organism evidence="6 8">
    <name type="scientific">Aliidiomarina maris</name>
    <dbReference type="NCBI Taxonomy" id="531312"/>
    <lineage>
        <taxon>Bacteria</taxon>
        <taxon>Pseudomonadati</taxon>
        <taxon>Pseudomonadota</taxon>
        <taxon>Gammaproteobacteria</taxon>
        <taxon>Alteromonadales</taxon>
        <taxon>Idiomarinaceae</taxon>
        <taxon>Aliidiomarina</taxon>
    </lineage>
</organism>
<dbReference type="GO" id="GO:0005886">
    <property type="term" value="C:plasma membrane"/>
    <property type="evidence" value="ECO:0007669"/>
    <property type="project" value="TreeGrafter"/>
</dbReference>
<dbReference type="GO" id="GO:0043709">
    <property type="term" value="P:cell adhesion involved in single-species biofilm formation"/>
    <property type="evidence" value="ECO:0007669"/>
    <property type="project" value="TreeGrafter"/>
</dbReference>
<keyword evidence="4" id="KW-0732">Signal</keyword>
<dbReference type="InterPro" id="IPR000160">
    <property type="entry name" value="GGDEF_dom"/>
</dbReference>
<dbReference type="PROSITE" id="PS50887">
    <property type="entry name" value="GGDEF"/>
    <property type="match status" value="1"/>
</dbReference>
<dbReference type="InterPro" id="IPR029787">
    <property type="entry name" value="Nucleotide_cyclase"/>
</dbReference>
<evidence type="ECO:0000313" key="7">
    <source>
        <dbReference type="EMBL" id="RUO27202.1"/>
    </source>
</evidence>
<dbReference type="GO" id="GO:1902201">
    <property type="term" value="P:negative regulation of bacterial-type flagellum-dependent cell motility"/>
    <property type="evidence" value="ECO:0007669"/>
    <property type="project" value="TreeGrafter"/>
</dbReference>
<dbReference type="InterPro" id="IPR043128">
    <property type="entry name" value="Rev_trsase/Diguanyl_cyclase"/>
</dbReference>
<feature type="chain" id="PRO_5016370776" description="diguanylate cyclase" evidence="4">
    <location>
        <begin position="26"/>
        <end position="524"/>
    </location>
</feature>
<evidence type="ECO:0000259" key="5">
    <source>
        <dbReference type="PROSITE" id="PS50887"/>
    </source>
</evidence>
<evidence type="ECO:0000256" key="3">
    <source>
        <dbReference type="SAM" id="Phobius"/>
    </source>
</evidence>
<feature type="transmembrane region" description="Helical" evidence="3">
    <location>
        <begin position="143"/>
        <end position="164"/>
    </location>
</feature>
<dbReference type="Pfam" id="PF07695">
    <property type="entry name" value="7TMR-DISM_7TM"/>
    <property type="match status" value="1"/>
</dbReference>
<sequence>MVKILLAWLTSSWLLILISVSPAKASADYCDITRTDPSTEYTWPLSAQQQSPAFMHKGDNQYLLTCELEHSAVFTFQRSGVESYAWFQDGIEQAPLPAGEIAYALPRGQVQAQIYIRSHVDYTPKFRWYPTSDYIALSQRHSLLMGIFYGLGLALVLLSIVIGWRMKGHAIKPYGFYIACLTLFFLHQEGQLYLFFGTAAVPLLNTTYLLTVGLTVFSATWFLSIFLHLKRDFARLNRALMLLAASVLGAAVARAFADPFVFELLWQIVGIFMGYATLVIILALFVLACIQAYRKVPEAGLVCIALSVIFVSMFFRIVLLNYSPFMQRYGFVLAFAIEAFLLAIALSRRVNRIAIARDQAEKDANIDPLCNIANRRGVSHALSRFASKANSDTCHYAAFYIDVDKFKVVNDTFGHATGDAALKRIAATVQGRMRAEDIVGRVGGDEFIAIACFQQVSDVELKYRELQQALANVSISTPRGLYPLSATVGCARFAQLPGTLDQLLAASDNAMYREKTRNNSVAAV</sequence>
<dbReference type="CDD" id="cd01949">
    <property type="entry name" value="GGDEF"/>
    <property type="match status" value="1"/>
</dbReference>
<dbReference type="OrthoDB" id="5289013at2"/>